<organism evidence="5 6">
    <name type="scientific">Lentinus tigrinus ALCF2SS1-6</name>
    <dbReference type="NCBI Taxonomy" id="1328759"/>
    <lineage>
        <taxon>Eukaryota</taxon>
        <taxon>Fungi</taxon>
        <taxon>Dikarya</taxon>
        <taxon>Basidiomycota</taxon>
        <taxon>Agaricomycotina</taxon>
        <taxon>Agaricomycetes</taxon>
        <taxon>Polyporales</taxon>
        <taxon>Polyporaceae</taxon>
        <taxon>Lentinus</taxon>
    </lineage>
</organism>
<evidence type="ECO:0000256" key="1">
    <source>
        <dbReference type="ARBA" id="ARBA00004613"/>
    </source>
</evidence>
<accession>A0A5C2SBD9</accession>
<dbReference type="Gene3D" id="2.40.40.10">
    <property type="entry name" value="RlpA-like domain"/>
    <property type="match status" value="1"/>
</dbReference>
<dbReference type="InterPro" id="IPR036908">
    <property type="entry name" value="RlpA-like_sf"/>
</dbReference>
<dbReference type="Pfam" id="PF07249">
    <property type="entry name" value="Cerato-platanin"/>
    <property type="match status" value="1"/>
</dbReference>
<protein>
    <submittedName>
        <fullName evidence="5">Cerato-platanin</fullName>
    </submittedName>
</protein>
<sequence>MLFYTLLLSALSLVAAAPTYTPTVQLTYDPVYDVASNSLDIVACSNGANGLEHLGYKTFGDLPVFPYIGGMQAVTGWNSPECGTCWQLIYQNNTINVMAIDVAKAGFNIGLKAMNELTNGQAEELGNVQIVAKTLDRSVCGL</sequence>
<name>A0A5C2SBD9_9APHY</name>
<comment type="subcellular location">
    <subcellularLocation>
        <location evidence="1">Secreted</location>
    </subcellularLocation>
</comment>
<evidence type="ECO:0000313" key="5">
    <source>
        <dbReference type="EMBL" id="RPD61073.1"/>
    </source>
</evidence>
<reference evidence="5" key="1">
    <citation type="journal article" date="2018" name="Genome Biol. Evol.">
        <title>Genomics and development of Lentinus tigrinus, a white-rot wood-decaying mushroom with dimorphic fruiting bodies.</title>
        <authorList>
            <person name="Wu B."/>
            <person name="Xu Z."/>
            <person name="Knudson A."/>
            <person name="Carlson A."/>
            <person name="Chen N."/>
            <person name="Kovaka S."/>
            <person name="LaButti K."/>
            <person name="Lipzen A."/>
            <person name="Pennachio C."/>
            <person name="Riley R."/>
            <person name="Schakwitz W."/>
            <person name="Umezawa K."/>
            <person name="Ohm R.A."/>
            <person name="Grigoriev I.V."/>
            <person name="Nagy L.G."/>
            <person name="Gibbons J."/>
            <person name="Hibbett D."/>
        </authorList>
    </citation>
    <scope>NUCLEOTIDE SEQUENCE [LARGE SCALE GENOMIC DNA]</scope>
    <source>
        <strain evidence="5">ALCF2SS1-6</strain>
    </source>
</reference>
<dbReference type="EMBL" id="ML122263">
    <property type="protein sequence ID" value="RPD61073.1"/>
    <property type="molecule type" value="Genomic_DNA"/>
</dbReference>
<dbReference type="AlphaFoldDB" id="A0A5C2SBD9"/>
<evidence type="ECO:0000313" key="6">
    <source>
        <dbReference type="Proteomes" id="UP000313359"/>
    </source>
</evidence>
<dbReference type="Proteomes" id="UP000313359">
    <property type="component" value="Unassembled WGS sequence"/>
</dbReference>
<evidence type="ECO:0000256" key="4">
    <source>
        <dbReference type="SAM" id="SignalP"/>
    </source>
</evidence>
<keyword evidence="3" id="KW-0964">Secreted</keyword>
<keyword evidence="6" id="KW-1185">Reference proteome</keyword>
<feature type="chain" id="PRO_5022750908" evidence="4">
    <location>
        <begin position="17"/>
        <end position="142"/>
    </location>
</feature>
<gene>
    <name evidence="5" type="ORF">L227DRAFT_610653</name>
</gene>
<dbReference type="GO" id="GO:0005576">
    <property type="term" value="C:extracellular region"/>
    <property type="evidence" value="ECO:0007669"/>
    <property type="project" value="UniProtKB-SubCell"/>
</dbReference>
<evidence type="ECO:0000256" key="3">
    <source>
        <dbReference type="ARBA" id="ARBA00022525"/>
    </source>
</evidence>
<comment type="similarity">
    <text evidence="2">Belongs to the cerato-platanin family.</text>
</comment>
<dbReference type="SUPFAM" id="SSF50685">
    <property type="entry name" value="Barwin-like endoglucanases"/>
    <property type="match status" value="1"/>
</dbReference>
<keyword evidence="4" id="KW-0732">Signal</keyword>
<evidence type="ECO:0000256" key="2">
    <source>
        <dbReference type="ARBA" id="ARBA00010421"/>
    </source>
</evidence>
<dbReference type="OrthoDB" id="4898945at2759"/>
<dbReference type="CDD" id="cd22778">
    <property type="entry name" value="DPBB_CEPL-like"/>
    <property type="match status" value="1"/>
</dbReference>
<proteinExistence type="inferred from homology"/>
<dbReference type="InterPro" id="IPR010829">
    <property type="entry name" value="Cerato-platanin"/>
</dbReference>
<feature type="signal peptide" evidence="4">
    <location>
        <begin position="1"/>
        <end position="16"/>
    </location>
</feature>